<keyword evidence="3" id="KW-0378">Hydrolase</keyword>
<comment type="caution">
    <text evidence="3">The sequence shown here is derived from an EMBL/GenBank/DDBJ whole genome shotgun (WGS) entry which is preliminary data.</text>
</comment>
<dbReference type="PANTHER" id="PTHR37836:SF3">
    <property type="entry name" value="ENDOGLUCANASE"/>
    <property type="match status" value="1"/>
</dbReference>
<dbReference type="Gene3D" id="3.20.20.80">
    <property type="entry name" value="Glycosidases"/>
    <property type="match status" value="1"/>
</dbReference>
<name>A0ABS3WEZ1_9BACL</name>
<evidence type="ECO:0000313" key="4">
    <source>
        <dbReference type="Proteomes" id="UP000670947"/>
    </source>
</evidence>
<evidence type="ECO:0000313" key="3">
    <source>
        <dbReference type="EMBL" id="MBO7746879.1"/>
    </source>
</evidence>
<dbReference type="Proteomes" id="UP000670947">
    <property type="component" value="Unassembled WGS sequence"/>
</dbReference>
<evidence type="ECO:0000259" key="2">
    <source>
        <dbReference type="Pfam" id="PF13204"/>
    </source>
</evidence>
<dbReference type="PANTHER" id="PTHR37836">
    <property type="entry name" value="LMO1036 PROTEIN"/>
    <property type="match status" value="1"/>
</dbReference>
<organism evidence="3 4">
    <name type="scientific">Paenibacillus artemisiicola</name>
    <dbReference type="NCBI Taxonomy" id="1172618"/>
    <lineage>
        <taxon>Bacteria</taxon>
        <taxon>Bacillati</taxon>
        <taxon>Bacillota</taxon>
        <taxon>Bacilli</taxon>
        <taxon>Bacillales</taxon>
        <taxon>Paenibacillaceae</taxon>
        <taxon>Paenibacillus</taxon>
    </lineage>
</organism>
<dbReference type="InterPro" id="IPR024749">
    <property type="entry name" value="Collagen-bd_put"/>
</dbReference>
<dbReference type="Pfam" id="PF12904">
    <property type="entry name" value="Collagen_bind_2"/>
    <property type="match status" value="1"/>
</dbReference>
<dbReference type="Pfam" id="PF13204">
    <property type="entry name" value="Apiosidase"/>
    <property type="match status" value="1"/>
</dbReference>
<accession>A0ABS3WEZ1</accession>
<dbReference type="EMBL" id="JAGGDJ010000024">
    <property type="protein sequence ID" value="MBO7746879.1"/>
    <property type="molecule type" value="Genomic_DNA"/>
</dbReference>
<feature type="domain" description="Putative collagen-binding" evidence="1">
    <location>
        <begin position="347"/>
        <end position="436"/>
    </location>
</feature>
<dbReference type="InterPro" id="IPR017853">
    <property type="entry name" value="GH"/>
</dbReference>
<gene>
    <name evidence="3" type="ORF">I8J29_21920</name>
</gene>
<feature type="domain" description="Apiosidase-like catalytic" evidence="2">
    <location>
        <begin position="13"/>
        <end position="344"/>
    </location>
</feature>
<reference evidence="3 4" key="1">
    <citation type="submission" date="2021-03" db="EMBL/GenBank/DDBJ databases">
        <title>Paenibacillus artemisicola MWE-103 whole genome sequence.</title>
        <authorList>
            <person name="Ham Y.J."/>
        </authorList>
    </citation>
    <scope>NUCLEOTIDE SEQUENCE [LARGE SCALE GENOMIC DNA]</scope>
    <source>
        <strain evidence="3 4">MWE-103</strain>
    </source>
</reference>
<dbReference type="RefSeq" id="WP_208849619.1">
    <property type="nucleotide sequence ID" value="NZ_JAGGDJ010000024.1"/>
</dbReference>
<dbReference type="InterPro" id="IPR025277">
    <property type="entry name" value="Apiosidase-like_cat_dom"/>
</dbReference>
<sequence>MSTNAALPRLKVSENRRYLVTEDGAPFFWLGDTAWELFHRSTREEADHYLRNRAERGYTVIQAVGLAEFGGLTKPNAYGRVPLLRSANGAFDPSTPDTGAEPGGYSYWDHVDYVVDKAAELGLYIALLPTWGDKYHIAWGEGPDIFAPDNARTYGRWLGERYRERSNVIWVLGGDRALTQRRHFEIVNAMAEGLAEGDGNRHLRTFHPMGGHSSSHHVHGEPWLDFNMIQSSHGLGEQTNYKLVAADYARTPVKPMLEAEPCYEDHPRGFNPVNGYFDEADVRKAAYYGVLAGGFGITYGHHCVWSLNTEPTSTFIMTWKQAILRPGAAQMRHVRTLAESRPMLERVPDQSLLAANEEGANHAVAARGERHAFLYSPNGLALRAAMGRIAGEEVDASWFDPRTGETTAIGRFPNAGEATFLPPQAGRGSDWVLVLDAV</sequence>
<protein>
    <submittedName>
        <fullName evidence="3">Glycoside hydrolase family 140 protein</fullName>
    </submittedName>
</protein>
<keyword evidence="4" id="KW-1185">Reference proteome</keyword>
<proteinExistence type="predicted"/>
<dbReference type="SUPFAM" id="SSF51445">
    <property type="entry name" value="(Trans)glycosidases"/>
    <property type="match status" value="1"/>
</dbReference>
<dbReference type="GO" id="GO:0016787">
    <property type="term" value="F:hydrolase activity"/>
    <property type="evidence" value="ECO:0007669"/>
    <property type="project" value="UniProtKB-KW"/>
</dbReference>
<evidence type="ECO:0000259" key="1">
    <source>
        <dbReference type="Pfam" id="PF12904"/>
    </source>
</evidence>